<accession>A0A3N2C3W9</accession>
<dbReference type="Pfam" id="PF00248">
    <property type="entry name" value="Aldo_ket_red"/>
    <property type="match status" value="1"/>
</dbReference>
<evidence type="ECO:0000313" key="3">
    <source>
        <dbReference type="EMBL" id="ROR82179.1"/>
    </source>
</evidence>
<evidence type="ECO:0000313" key="4">
    <source>
        <dbReference type="Proteomes" id="UP000266915"/>
    </source>
</evidence>
<feature type="compositionally biased region" description="Polar residues" evidence="1">
    <location>
        <begin position="1"/>
        <end position="13"/>
    </location>
</feature>
<sequence length="359" mass="39114">MPHLWRSSSTRGSSLVGGAADGVDDDASRRPEQLVPHPSFPTPVQDPEPSEAPRRTIGDSELSVFPVVLGGSVFGWTVDPDTTSDILDRFHDSGGNMVDTADSYAGGRSEILIGNWMRKRRNRDDMVVATKIGRHPDYPGLGSVSIIRAVEAALERLQTDHIDLLSFHDDDPSIPLADSLGTVDWLIETGKVRYLGTSNTTPERLMEARILSASGFTQFVALETHYSLMHREPYESTLALVATAQHLGVLPYFALANGFLTGRYRTRSDLDPSTRGSRAATHLHRRGLRVLHVLDEIAEENRCTVASAALAWAMSRPGVVAPIASASQPAHVDSLIAAADVRLSRGQILELDRVSGRLR</sequence>
<dbReference type="EMBL" id="RKHL01000001">
    <property type="protein sequence ID" value="ROR82179.1"/>
    <property type="molecule type" value="Genomic_DNA"/>
</dbReference>
<reference evidence="3 4" key="1">
    <citation type="submission" date="2018-11" db="EMBL/GenBank/DDBJ databases">
        <title>Sequencing the genomes of 1000 actinobacteria strains.</title>
        <authorList>
            <person name="Klenk H.-P."/>
        </authorList>
    </citation>
    <scope>NUCLEOTIDE SEQUENCE [LARGE SCALE GENOMIC DNA]</scope>
    <source>
        <strain evidence="3 4">DSM 14012</strain>
    </source>
</reference>
<gene>
    <name evidence="3" type="ORF">EDD42_2267</name>
</gene>
<dbReference type="InterPro" id="IPR036812">
    <property type="entry name" value="NAD(P)_OxRdtase_dom_sf"/>
</dbReference>
<evidence type="ECO:0000259" key="2">
    <source>
        <dbReference type="Pfam" id="PF00248"/>
    </source>
</evidence>
<protein>
    <submittedName>
        <fullName evidence="3">Aryl-alcohol dehydrogenase-like predicted oxidoreductase</fullName>
    </submittedName>
</protein>
<dbReference type="InterPro" id="IPR023210">
    <property type="entry name" value="NADP_OxRdtase_dom"/>
</dbReference>
<dbReference type="PANTHER" id="PTHR43364">
    <property type="entry name" value="NADH-SPECIFIC METHYLGLYOXAL REDUCTASE-RELATED"/>
    <property type="match status" value="1"/>
</dbReference>
<name>A0A3N2C3W9_9MICO</name>
<dbReference type="OrthoDB" id="9768793at2"/>
<dbReference type="InterPro" id="IPR050523">
    <property type="entry name" value="AKR_Detox_Biosynth"/>
</dbReference>
<dbReference type="GO" id="GO:0005829">
    <property type="term" value="C:cytosol"/>
    <property type="evidence" value="ECO:0007669"/>
    <property type="project" value="TreeGrafter"/>
</dbReference>
<dbReference type="RefSeq" id="WP_079002693.1">
    <property type="nucleotide sequence ID" value="NZ_CP019402.1"/>
</dbReference>
<dbReference type="Proteomes" id="UP000266915">
    <property type="component" value="Unassembled WGS sequence"/>
</dbReference>
<organism evidence="3 4">
    <name type="scientific">Plantibacter flavus</name>
    <dbReference type="NCBI Taxonomy" id="150123"/>
    <lineage>
        <taxon>Bacteria</taxon>
        <taxon>Bacillati</taxon>
        <taxon>Actinomycetota</taxon>
        <taxon>Actinomycetes</taxon>
        <taxon>Micrococcales</taxon>
        <taxon>Microbacteriaceae</taxon>
        <taxon>Plantibacter</taxon>
    </lineage>
</organism>
<dbReference type="SUPFAM" id="SSF51430">
    <property type="entry name" value="NAD(P)-linked oxidoreductase"/>
    <property type="match status" value="1"/>
</dbReference>
<comment type="caution">
    <text evidence="3">The sequence shown here is derived from an EMBL/GenBank/DDBJ whole genome shotgun (WGS) entry which is preliminary data.</text>
</comment>
<dbReference type="Gene3D" id="3.20.20.100">
    <property type="entry name" value="NADP-dependent oxidoreductase domain"/>
    <property type="match status" value="1"/>
</dbReference>
<evidence type="ECO:0000256" key="1">
    <source>
        <dbReference type="SAM" id="MobiDB-lite"/>
    </source>
</evidence>
<dbReference type="PANTHER" id="PTHR43364:SF6">
    <property type="entry name" value="OXIDOREDUCTASE-RELATED"/>
    <property type="match status" value="1"/>
</dbReference>
<proteinExistence type="predicted"/>
<feature type="region of interest" description="Disordered" evidence="1">
    <location>
        <begin position="1"/>
        <end position="56"/>
    </location>
</feature>
<feature type="domain" description="NADP-dependent oxidoreductase" evidence="2">
    <location>
        <begin position="67"/>
        <end position="354"/>
    </location>
</feature>
<keyword evidence="4" id="KW-1185">Reference proteome</keyword>
<dbReference type="AlphaFoldDB" id="A0A3N2C3W9"/>